<gene>
    <name evidence="7" type="ORF">BSK56_29405</name>
</gene>
<evidence type="ECO:0000256" key="1">
    <source>
        <dbReference type="ARBA" id="ARBA00023015"/>
    </source>
</evidence>
<dbReference type="InterPro" id="IPR012318">
    <property type="entry name" value="HTH_CRP"/>
</dbReference>
<dbReference type="RefSeq" id="WP_076113974.1">
    <property type="nucleotide sequence ID" value="NZ_MPTB01000055.1"/>
</dbReference>
<dbReference type="Proteomes" id="UP000187412">
    <property type="component" value="Unassembled WGS sequence"/>
</dbReference>
<dbReference type="CDD" id="cd00038">
    <property type="entry name" value="CAP_ED"/>
    <property type="match status" value="1"/>
</dbReference>
<organism evidence="7 8">
    <name type="scientific">Paenibacillus borealis</name>
    <dbReference type="NCBI Taxonomy" id="160799"/>
    <lineage>
        <taxon>Bacteria</taxon>
        <taxon>Bacillati</taxon>
        <taxon>Bacillota</taxon>
        <taxon>Bacilli</taxon>
        <taxon>Bacillales</taxon>
        <taxon>Paenibacillaceae</taxon>
        <taxon>Paenibacillus</taxon>
    </lineage>
</organism>
<dbReference type="Gene3D" id="2.60.120.10">
    <property type="entry name" value="Jelly Rolls"/>
    <property type="match status" value="1"/>
</dbReference>
<dbReference type="PROSITE" id="PS51063">
    <property type="entry name" value="HTH_CRP_2"/>
    <property type="match status" value="1"/>
</dbReference>
<keyword evidence="2" id="KW-0238">DNA-binding</keyword>
<dbReference type="InterPro" id="IPR000595">
    <property type="entry name" value="cNMP-bd_dom"/>
</dbReference>
<dbReference type="InterPro" id="IPR018490">
    <property type="entry name" value="cNMP-bd_dom_sf"/>
</dbReference>
<proteinExistence type="predicted"/>
<accession>A0ABX3GY69</accession>
<keyword evidence="8" id="KW-1185">Reference proteome</keyword>
<sequence length="236" mass="26786">MRKDLATIGSTILFRGFEEPEIQQALSCLGGTVREFMRKEVIFRPGDILDSAGIILQGQVLLCKESMEGVRFIFSELGSGEIVGETALRATREESGYEAVAGTECRILFIQIHKIVRPGGHTCSLRARIIENMLALLLENNRTIYQKLDLVSHKSLRARILHYLTLQARKNNAPQFVIPFSRNDLADYLTVDRSALSRELQRMAVEGLIRFSKNQFELLYPYGTEVLSRPRKLSNR</sequence>
<feature type="domain" description="HTH crp-type" evidence="6">
    <location>
        <begin position="154"/>
        <end position="222"/>
    </location>
</feature>
<dbReference type="Pfam" id="PF00027">
    <property type="entry name" value="cNMP_binding"/>
    <property type="match status" value="1"/>
</dbReference>
<evidence type="ECO:0000313" key="7">
    <source>
        <dbReference type="EMBL" id="OMD39641.1"/>
    </source>
</evidence>
<protein>
    <recommendedName>
        <fullName evidence="9">Crp/Fnr family transcriptional regulator</fullName>
    </recommendedName>
</protein>
<evidence type="ECO:0000313" key="8">
    <source>
        <dbReference type="Proteomes" id="UP000187412"/>
    </source>
</evidence>
<dbReference type="PROSITE" id="PS50042">
    <property type="entry name" value="CNMP_BINDING_3"/>
    <property type="match status" value="1"/>
</dbReference>
<dbReference type="Pfam" id="PF13545">
    <property type="entry name" value="HTH_Crp_2"/>
    <property type="match status" value="1"/>
</dbReference>
<keyword evidence="1" id="KW-0805">Transcription regulation</keyword>
<keyword evidence="3" id="KW-0010">Activator</keyword>
<dbReference type="EMBL" id="MPTB01000055">
    <property type="protein sequence ID" value="OMD39641.1"/>
    <property type="molecule type" value="Genomic_DNA"/>
</dbReference>
<evidence type="ECO:0000256" key="3">
    <source>
        <dbReference type="ARBA" id="ARBA00023159"/>
    </source>
</evidence>
<dbReference type="SMART" id="SM00100">
    <property type="entry name" value="cNMP"/>
    <property type="match status" value="1"/>
</dbReference>
<dbReference type="SUPFAM" id="SSF51206">
    <property type="entry name" value="cAMP-binding domain-like"/>
    <property type="match status" value="1"/>
</dbReference>
<evidence type="ECO:0008006" key="9">
    <source>
        <dbReference type="Google" id="ProtNLM"/>
    </source>
</evidence>
<evidence type="ECO:0000256" key="2">
    <source>
        <dbReference type="ARBA" id="ARBA00023125"/>
    </source>
</evidence>
<dbReference type="SUPFAM" id="SSF46785">
    <property type="entry name" value="Winged helix' DNA-binding domain"/>
    <property type="match status" value="1"/>
</dbReference>
<name>A0ABX3GY69_PAEBO</name>
<reference evidence="7 8" key="1">
    <citation type="submission" date="2016-10" db="EMBL/GenBank/DDBJ databases">
        <title>Paenibacillus species isolates.</title>
        <authorList>
            <person name="Beno S.M."/>
        </authorList>
    </citation>
    <scope>NUCLEOTIDE SEQUENCE [LARGE SCALE GENOMIC DNA]</scope>
    <source>
        <strain evidence="7 8">FSL H7-0744</strain>
    </source>
</reference>
<keyword evidence="4" id="KW-0804">Transcription</keyword>
<evidence type="ECO:0000259" key="6">
    <source>
        <dbReference type="PROSITE" id="PS51063"/>
    </source>
</evidence>
<dbReference type="InterPro" id="IPR014710">
    <property type="entry name" value="RmlC-like_jellyroll"/>
</dbReference>
<dbReference type="InterPro" id="IPR036390">
    <property type="entry name" value="WH_DNA-bd_sf"/>
</dbReference>
<feature type="domain" description="Cyclic nucleotide-binding" evidence="5">
    <location>
        <begin position="13"/>
        <end position="136"/>
    </location>
</feature>
<evidence type="ECO:0000259" key="5">
    <source>
        <dbReference type="PROSITE" id="PS50042"/>
    </source>
</evidence>
<comment type="caution">
    <text evidence="7">The sequence shown here is derived from an EMBL/GenBank/DDBJ whole genome shotgun (WGS) entry which is preliminary data.</text>
</comment>
<evidence type="ECO:0000256" key="4">
    <source>
        <dbReference type="ARBA" id="ARBA00023163"/>
    </source>
</evidence>